<evidence type="ECO:0000313" key="2">
    <source>
        <dbReference type="EMBL" id="MED6151779.1"/>
    </source>
</evidence>
<protein>
    <submittedName>
        <fullName evidence="2">Uncharacterized protein</fullName>
    </submittedName>
</protein>
<feature type="compositionally biased region" description="Pro residues" evidence="1">
    <location>
        <begin position="345"/>
        <end position="358"/>
    </location>
</feature>
<feature type="compositionally biased region" description="Low complexity" evidence="1">
    <location>
        <begin position="298"/>
        <end position="315"/>
    </location>
</feature>
<proteinExistence type="predicted"/>
<feature type="compositionally biased region" description="Polar residues" evidence="1">
    <location>
        <begin position="213"/>
        <end position="222"/>
    </location>
</feature>
<feature type="compositionally biased region" description="Pro residues" evidence="1">
    <location>
        <begin position="231"/>
        <end position="253"/>
    </location>
</feature>
<comment type="caution">
    <text evidence="2">The sequence shown here is derived from an EMBL/GenBank/DDBJ whole genome shotgun (WGS) entry which is preliminary data.</text>
</comment>
<dbReference type="Proteomes" id="UP001341840">
    <property type="component" value="Unassembled WGS sequence"/>
</dbReference>
<evidence type="ECO:0000256" key="1">
    <source>
        <dbReference type="SAM" id="MobiDB-lite"/>
    </source>
</evidence>
<sequence length="409" mass="44623">MLLPQSENNNLNTTQSVAAPTQNNNDQRRVRAYDEHRDARNANSISKSSLGIPVHPHSIIHSNGSTRTRMILQPQQPQQYHPQYHGGVYKKLCEGNYYKASNNYYGVAQQPGLSVHPRNINGAPSQFQHTYQSGAFNVPPPRPPLARPPPLTVPLPQPPSSMDSVLVTIPNHNRYHGGVYKNLCDGNYSASNSYGVTGQSGLSVNPLNINGAPSQFQHTYQSGGFDVAPSQPSPSQLPPLLPPPLSPQPPLPPSSTASNHYNSLSTIPDHDCNVDEFDADATFEDKECDELSKIFTYSNDHNNNNNNACSNASSSRMKDELPSLQITKAPSPSLPLLPLQVTETPEPPPPLSPSPLLPQPQATADSDLKGLNSILLETDQWGGPCNDDNYGDLFSDLIDDDFFDDLPEL</sequence>
<keyword evidence="3" id="KW-1185">Reference proteome</keyword>
<name>A0ABU6TSG0_9FABA</name>
<organism evidence="2 3">
    <name type="scientific">Stylosanthes scabra</name>
    <dbReference type="NCBI Taxonomy" id="79078"/>
    <lineage>
        <taxon>Eukaryota</taxon>
        <taxon>Viridiplantae</taxon>
        <taxon>Streptophyta</taxon>
        <taxon>Embryophyta</taxon>
        <taxon>Tracheophyta</taxon>
        <taxon>Spermatophyta</taxon>
        <taxon>Magnoliopsida</taxon>
        <taxon>eudicotyledons</taxon>
        <taxon>Gunneridae</taxon>
        <taxon>Pentapetalae</taxon>
        <taxon>rosids</taxon>
        <taxon>fabids</taxon>
        <taxon>Fabales</taxon>
        <taxon>Fabaceae</taxon>
        <taxon>Papilionoideae</taxon>
        <taxon>50 kb inversion clade</taxon>
        <taxon>dalbergioids sensu lato</taxon>
        <taxon>Dalbergieae</taxon>
        <taxon>Pterocarpus clade</taxon>
        <taxon>Stylosanthes</taxon>
    </lineage>
</organism>
<feature type="compositionally biased region" description="Polar residues" evidence="1">
    <location>
        <begin position="1"/>
        <end position="25"/>
    </location>
</feature>
<feature type="region of interest" description="Disordered" evidence="1">
    <location>
        <begin position="1"/>
        <end position="27"/>
    </location>
</feature>
<feature type="region of interest" description="Disordered" evidence="1">
    <location>
        <begin position="296"/>
        <end position="365"/>
    </location>
</feature>
<feature type="compositionally biased region" description="Low complexity" evidence="1">
    <location>
        <begin position="330"/>
        <end position="344"/>
    </location>
</feature>
<dbReference type="EMBL" id="JASCZI010092061">
    <property type="protein sequence ID" value="MED6151779.1"/>
    <property type="molecule type" value="Genomic_DNA"/>
</dbReference>
<feature type="region of interest" description="Disordered" evidence="1">
    <location>
        <begin position="213"/>
        <end position="264"/>
    </location>
</feature>
<gene>
    <name evidence="2" type="ORF">PIB30_085717</name>
</gene>
<evidence type="ECO:0000313" key="3">
    <source>
        <dbReference type="Proteomes" id="UP001341840"/>
    </source>
</evidence>
<reference evidence="2 3" key="1">
    <citation type="journal article" date="2023" name="Plants (Basel)">
        <title>Bridging the Gap: Combining Genomics and Transcriptomics Approaches to Understand Stylosanthes scabra, an Orphan Legume from the Brazilian Caatinga.</title>
        <authorList>
            <person name="Ferreira-Neto J.R.C."/>
            <person name="da Silva M.D."/>
            <person name="Binneck E."/>
            <person name="de Melo N.F."/>
            <person name="da Silva R.H."/>
            <person name="de Melo A.L.T.M."/>
            <person name="Pandolfi V."/>
            <person name="Bustamante F.O."/>
            <person name="Brasileiro-Vidal A.C."/>
            <person name="Benko-Iseppon A.M."/>
        </authorList>
    </citation>
    <scope>NUCLEOTIDE SEQUENCE [LARGE SCALE GENOMIC DNA]</scope>
    <source>
        <tissue evidence="2">Leaves</tissue>
    </source>
</reference>
<accession>A0ABU6TSG0</accession>